<protein>
    <submittedName>
        <fullName evidence="4">Uncharacterized protein</fullName>
    </submittedName>
</protein>
<comment type="similarity">
    <text evidence="1">Belongs to the RRP15 family.</text>
</comment>
<dbReference type="OrthoDB" id="20949at2759"/>
<evidence type="ECO:0000313" key="5">
    <source>
        <dbReference type="Proteomes" id="UP000541444"/>
    </source>
</evidence>
<comment type="caution">
    <text evidence="4">The sequence shown here is derived from an EMBL/GenBank/DDBJ whole genome shotgun (WGS) entry which is preliminary data.</text>
</comment>
<feature type="region of interest" description="Disordered" evidence="2">
    <location>
        <begin position="126"/>
        <end position="148"/>
    </location>
</feature>
<keyword evidence="5" id="KW-1185">Reference proteome</keyword>
<feature type="signal peptide" evidence="3">
    <location>
        <begin position="1"/>
        <end position="21"/>
    </location>
</feature>
<reference evidence="4 5" key="1">
    <citation type="journal article" date="2020" name="IScience">
        <title>Genome Sequencing of the Endangered Kingdonia uniflora (Circaeasteraceae, Ranunculales) Reveals Potential Mechanisms of Evolutionary Specialization.</title>
        <authorList>
            <person name="Sun Y."/>
            <person name="Deng T."/>
            <person name="Zhang A."/>
            <person name="Moore M.J."/>
            <person name="Landis J.B."/>
            <person name="Lin N."/>
            <person name="Zhang H."/>
            <person name="Zhang X."/>
            <person name="Huang J."/>
            <person name="Zhang X."/>
            <person name="Sun H."/>
            <person name="Wang H."/>
        </authorList>
    </citation>
    <scope>NUCLEOTIDE SEQUENCE [LARGE SCALE GENOMIC DNA]</scope>
    <source>
        <strain evidence="4">TB1705</strain>
        <tissue evidence="4">Leaf</tissue>
    </source>
</reference>
<feature type="chain" id="PRO_5029468432" evidence="3">
    <location>
        <begin position="22"/>
        <end position="148"/>
    </location>
</feature>
<organism evidence="4 5">
    <name type="scientific">Kingdonia uniflora</name>
    <dbReference type="NCBI Taxonomy" id="39325"/>
    <lineage>
        <taxon>Eukaryota</taxon>
        <taxon>Viridiplantae</taxon>
        <taxon>Streptophyta</taxon>
        <taxon>Embryophyta</taxon>
        <taxon>Tracheophyta</taxon>
        <taxon>Spermatophyta</taxon>
        <taxon>Magnoliopsida</taxon>
        <taxon>Ranunculales</taxon>
        <taxon>Circaeasteraceae</taxon>
        <taxon>Kingdonia</taxon>
    </lineage>
</organism>
<feature type="region of interest" description="Disordered" evidence="2">
    <location>
        <begin position="51"/>
        <end position="111"/>
    </location>
</feature>
<evidence type="ECO:0000256" key="2">
    <source>
        <dbReference type="SAM" id="MobiDB-lite"/>
    </source>
</evidence>
<dbReference type="InterPro" id="IPR012459">
    <property type="entry name" value="Rrp15"/>
</dbReference>
<dbReference type="PANTHER" id="PTHR13245:SF14">
    <property type="entry name" value="RRP15-LIKE PROTEIN"/>
    <property type="match status" value="1"/>
</dbReference>
<dbReference type="PANTHER" id="PTHR13245">
    <property type="entry name" value="RRP15-LIKE PROTEIN"/>
    <property type="match status" value="1"/>
</dbReference>
<evidence type="ECO:0000313" key="4">
    <source>
        <dbReference type="EMBL" id="KAF6139482.1"/>
    </source>
</evidence>
<name>A0A7J7LA87_9MAGN</name>
<feature type="compositionally biased region" description="Basic and acidic residues" evidence="2">
    <location>
        <begin position="137"/>
        <end position="148"/>
    </location>
</feature>
<feature type="compositionally biased region" description="Basic and acidic residues" evidence="2">
    <location>
        <begin position="87"/>
        <end position="100"/>
    </location>
</feature>
<dbReference type="GO" id="GO:0030687">
    <property type="term" value="C:preribosome, large subunit precursor"/>
    <property type="evidence" value="ECO:0007669"/>
    <property type="project" value="TreeGrafter"/>
</dbReference>
<dbReference type="AlphaFoldDB" id="A0A7J7LA87"/>
<dbReference type="Proteomes" id="UP000541444">
    <property type="component" value="Unassembled WGS sequence"/>
</dbReference>
<gene>
    <name evidence="4" type="ORF">GIB67_033161</name>
</gene>
<dbReference type="GO" id="GO:0000460">
    <property type="term" value="P:maturation of 5.8S rRNA"/>
    <property type="evidence" value="ECO:0007669"/>
    <property type="project" value="TreeGrafter"/>
</dbReference>
<sequence length="148" mass="16523">MHQYICKCLNLLCTFVNLSGGGERTCEPAHNFLDSHEKFLIGVATKEVNKAQHAQKGLNPSRSKDAKVIGKRRREAFLSGIGKKPRNASDTRGKGPKPSEKEDDGPAWAPLRDSYMLTSSKLKNWDKMPETVEDDMGEMRRGSSDDED</sequence>
<dbReference type="GO" id="GO:0000470">
    <property type="term" value="P:maturation of LSU-rRNA"/>
    <property type="evidence" value="ECO:0007669"/>
    <property type="project" value="TreeGrafter"/>
</dbReference>
<proteinExistence type="inferred from homology"/>
<keyword evidence="3" id="KW-0732">Signal</keyword>
<evidence type="ECO:0000256" key="3">
    <source>
        <dbReference type="SAM" id="SignalP"/>
    </source>
</evidence>
<dbReference type="EMBL" id="JACGCM010002477">
    <property type="protein sequence ID" value="KAF6139482.1"/>
    <property type="molecule type" value="Genomic_DNA"/>
</dbReference>
<evidence type="ECO:0000256" key="1">
    <source>
        <dbReference type="ARBA" id="ARBA00007462"/>
    </source>
</evidence>
<accession>A0A7J7LA87</accession>